<dbReference type="EMBL" id="VOXD01000016">
    <property type="protein sequence ID" value="TXF89209.1"/>
    <property type="molecule type" value="Genomic_DNA"/>
</dbReference>
<dbReference type="GO" id="GO:0044718">
    <property type="term" value="P:siderophore transmembrane transport"/>
    <property type="evidence" value="ECO:0007669"/>
    <property type="project" value="TreeGrafter"/>
</dbReference>
<dbReference type="GO" id="GO:0009279">
    <property type="term" value="C:cell outer membrane"/>
    <property type="evidence" value="ECO:0007669"/>
    <property type="project" value="UniProtKB-SubCell"/>
</dbReference>
<comment type="caution">
    <text evidence="10">The sequence shown here is derived from an EMBL/GenBank/DDBJ whole genome shotgun (WGS) entry which is preliminary data.</text>
</comment>
<evidence type="ECO:0000256" key="7">
    <source>
        <dbReference type="ARBA" id="ARBA00023237"/>
    </source>
</evidence>
<evidence type="ECO:0000313" key="10">
    <source>
        <dbReference type="EMBL" id="TXF89209.1"/>
    </source>
</evidence>
<keyword evidence="4" id="KW-0812">Transmembrane</keyword>
<proteinExistence type="predicted"/>
<accession>A0A5C7FHL2</accession>
<dbReference type="InterPro" id="IPR008969">
    <property type="entry name" value="CarboxyPept-like_regulatory"/>
</dbReference>
<dbReference type="InterPro" id="IPR039426">
    <property type="entry name" value="TonB-dep_rcpt-like"/>
</dbReference>
<dbReference type="GO" id="GO:0015344">
    <property type="term" value="F:siderophore uptake transmembrane transporter activity"/>
    <property type="evidence" value="ECO:0007669"/>
    <property type="project" value="TreeGrafter"/>
</dbReference>
<reference evidence="10 11" key="1">
    <citation type="submission" date="2019-08" db="EMBL/GenBank/DDBJ databases">
        <title>Lewinella sp. strain SSH13 Genome sequencing and assembly.</title>
        <authorList>
            <person name="Kim I."/>
        </authorList>
    </citation>
    <scope>NUCLEOTIDE SEQUENCE [LARGE SCALE GENOMIC DNA]</scope>
    <source>
        <strain evidence="10 11">SSH13</strain>
    </source>
</reference>
<evidence type="ECO:0000256" key="3">
    <source>
        <dbReference type="ARBA" id="ARBA00022452"/>
    </source>
</evidence>
<evidence type="ECO:0000256" key="6">
    <source>
        <dbReference type="ARBA" id="ARBA00023136"/>
    </source>
</evidence>
<dbReference type="AlphaFoldDB" id="A0A5C7FHL2"/>
<dbReference type="Gene3D" id="2.170.130.10">
    <property type="entry name" value="TonB-dependent receptor, plug domain"/>
    <property type="match status" value="1"/>
</dbReference>
<evidence type="ECO:0000256" key="1">
    <source>
        <dbReference type="ARBA" id="ARBA00004571"/>
    </source>
</evidence>
<dbReference type="RefSeq" id="WP_147930971.1">
    <property type="nucleotide sequence ID" value="NZ_VOXD01000016.1"/>
</dbReference>
<feature type="signal peptide" evidence="8">
    <location>
        <begin position="1"/>
        <end position="20"/>
    </location>
</feature>
<dbReference type="Pfam" id="PF13715">
    <property type="entry name" value="CarbopepD_reg_2"/>
    <property type="match status" value="1"/>
</dbReference>
<feature type="domain" description="TonB-dependent receptor plug" evidence="9">
    <location>
        <begin position="125"/>
        <end position="220"/>
    </location>
</feature>
<sequence>MKRHYILTLLFFAFSFAAFAQERVTVKGYIKDAGNGETLIGATVLLSGTDKGTTTNEYGFYSLTVDPGQYTLVVTYLGYEDVRREVELLGNSTQDFELSESGTALTEVVVTAKEEDNNVSAVQMSVENLQMSTIERLPALLGEVDVLRSIQLLPGVSSVGEGAAGFNVRGGSIDQNLVILDEAPVFNSSHLFGFFSVFNPDAVKGVKLYKGGIPARYGGRLSSILDVRMKEGNSKQFEMQGGIGTIFSRLSVEAPIVKDKSSFLLAGRRSYIDVLAAPFLGDDLSGTKLNFYDLTLKTNYKFSDKDQVFLSGYLGRDVFAPGDQAGFSWGNTTGTVRWNHLFNDRLFSNLTFYYSDYDYAINFGDDPEEDAFDWDASIVNFSVKPEFSYFLSPDNVIRFGGQGIYYRFEPANAIAVSDGTEIDISINNQWAIESAVFLENELSLFKNKVKLNYGLRLSHFAYLGGRPVYEFGEAPRVGFARPLTGITETEKGEVVEDWFNLEPRAAVQYQLAPNSSLKASYQRTAQYIHLLSNTTASIPLDIWTPSTNNIDPSMADQFAVGYFRNLKENTYEASLELYYKDFSNLVDYVDGADLVLNEFVEGQTLSGEGRAYGAEFQLKKVKGRFNGWISYTLAKSERLTPGVNNNEYYDNRFDQTHNFNITGFYDLSERATLSATFVYNTGTPVTLASAGYYQLGYYVPHNEDGGRNNFRIPDYHRLDVSVTLDPKKENADRRWQGQWVFGVYNLYGRRNAFTVSGTQSEGRVIPGSPVMTESNQLSVVGSIIPSISYNFKFK</sequence>
<evidence type="ECO:0000256" key="2">
    <source>
        <dbReference type="ARBA" id="ARBA00022448"/>
    </source>
</evidence>
<dbReference type="InterPro" id="IPR012910">
    <property type="entry name" value="Plug_dom"/>
</dbReference>
<keyword evidence="6" id="KW-0472">Membrane</keyword>
<keyword evidence="11" id="KW-1185">Reference proteome</keyword>
<dbReference type="InterPro" id="IPR036942">
    <property type="entry name" value="Beta-barrel_TonB_sf"/>
</dbReference>
<keyword evidence="7" id="KW-0998">Cell outer membrane</keyword>
<keyword evidence="5 8" id="KW-0732">Signal</keyword>
<dbReference type="SUPFAM" id="SSF56935">
    <property type="entry name" value="Porins"/>
    <property type="match status" value="1"/>
</dbReference>
<dbReference type="InterPro" id="IPR037066">
    <property type="entry name" value="Plug_dom_sf"/>
</dbReference>
<evidence type="ECO:0000256" key="4">
    <source>
        <dbReference type="ARBA" id="ARBA00022692"/>
    </source>
</evidence>
<dbReference type="OrthoDB" id="1111684at2"/>
<dbReference type="Proteomes" id="UP000321907">
    <property type="component" value="Unassembled WGS sequence"/>
</dbReference>
<evidence type="ECO:0000259" key="9">
    <source>
        <dbReference type="Pfam" id="PF07715"/>
    </source>
</evidence>
<dbReference type="Gene3D" id="2.40.170.20">
    <property type="entry name" value="TonB-dependent receptor, beta-barrel domain"/>
    <property type="match status" value="1"/>
</dbReference>
<keyword evidence="3" id="KW-1134">Transmembrane beta strand</keyword>
<evidence type="ECO:0000313" key="11">
    <source>
        <dbReference type="Proteomes" id="UP000321907"/>
    </source>
</evidence>
<dbReference type="Gene3D" id="2.60.40.1120">
    <property type="entry name" value="Carboxypeptidase-like, regulatory domain"/>
    <property type="match status" value="1"/>
</dbReference>
<protein>
    <submittedName>
        <fullName evidence="10">TonB-dependent receptor</fullName>
    </submittedName>
</protein>
<dbReference type="Pfam" id="PF07715">
    <property type="entry name" value="Plug"/>
    <property type="match status" value="1"/>
</dbReference>
<feature type="chain" id="PRO_5023123447" evidence="8">
    <location>
        <begin position="21"/>
        <end position="794"/>
    </location>
</feature>
<organism evidence="10 11">
    <name type="scientific">Neolewinella aurantiaca</name>
    <dbReference type="NCBI Taxonomy" id="2602767"/>
    <lineage>
        <taxon>Bacteria</taxon>
        <taxon>Pseudomonadati</taxon>
        <taxon>Bacteroidota</taxon>
        <taxon>Saprospiria</taxon>
        <taxon>Saprospirales</taxon>
        <taxon>Lewinellaceae</taxon>
        <taxon>Neolewinella</taxon>
    </lineage>
</organism>
<keyword evidence="2" id="KW-0813">Transport</keyword>
<keyword evidence="10" id="KW-0675">Receptor</keyword>
<dbReference type="PANTHER" id="PTHR30069">
    <property type="entry name" value="TONB-DEPENDENT OUTER MEMBRANE RECEPTOR"/>
    <property type="match status" value="1"/>
</dbReference>
<evidence type="ECO:0000256" key="8">
    <source>
        <dbReference type="SAM" id="SignalP"/>
    </source>
</evidence>
<dbReference type="SUPFAM" id="SSF49464">
    <property type="entry name" value="Carboxypeptidase regulatory domain-like"/>
    <property type="match status" value="1"/>
</dbReference>
<gene>
    <name evidence="10" type="ORF">FUA23_11910</name>
</gene>
<comment type="subcellular location">
    <subcellularLocation>
        <location evidence="1">Cell outer membrane</location>
        <topology evidence="1">Multi-pass membrane protein</topology>
    </subcellularLocation>
</comment>
<name>A0A5C7FHL2_9BACT</name>
<evidence type="ECO:0000256" key="5">
    <source>
        <dbReference type="ARBA" id="ARBA00022729"/>
    </source>
</evidence>
<dbReference type="PANTHER" id="PTHR30069:SF29">
    <property type="entry name" value="HEMOGLOBIN AND HEMOGLOBIN-HAPTOGLOBIN-BINDING PROTEIN 1-RELATED"/>
    <property type="match status" value="1"/>
</dbReference>